<dbReference type="GO" id="GO:0003677">
    <property type="term" value="F:DNA binding"/>
    <property type="evidence" value="ECO:0007669"/>
    <property type="project" value="UniProtKB-KW"/>
</dbReference>
<dbReference type="EMBL" id="WMJZ01000003">
    <property type="protein sequence ID" value="MTH45259.1"/>
    <property type="molecule type" value="Genomic_DNA"/>
</dbReference>
<gene>
    <name evidence="5" type="ORF">GJV78_03065</name>
</gene>
<proteinExistence type="predicted"/>
<dbReference type="InterPro" id="IPR050679">
    <property type="entry name" value="Bact_HTH_transcr_reg"/>
</dbReference>
<dbReference type="OrthoDB" id="9808698at2"/>
<dbReference type="SUPFAM" id="SSF46785">
    <property type="entry name" value="Winged helix' DNA-binding domain"/>
    <property type="match status" value="1"/>
</dbReference>
<dbReference type="SMART" id="SM00866">
    <property type="entry name" value="UTRA"/>
    <property type="match status" value="1"/>
</dbReference>
<sequence>MHRNLPVYVQIRETLRKGIAQNVYKQGERLPSENELAGQFNTTRATVVHAMQGLLTDGLIERVRGRGTFVKSPAVVTVMNTQTLGYFEKDLIGVDKHLEYQLVEFGPVATSALLQTKLMLSRKESIHRLLRLRLINQQPIALEIRYMPSIIALQIDKKALEADALQNIFQHLLGIDIQTIANQVRVALPGQEAARRLKIKRSRPILVRQHTCFTSDNKPMLWGETLYREEYEIHYTSHRQADAE</sequence>
<dbReference type="InterPro" id="IPR011663">
    <property type="entry name" value="UTRA"/>
</dbReference>
<evidence type="ECO:0000256" key="2">
    <source>
        <dbReference type="ARBA" id="ARBA00023125"/>
    </source>
</evidence>
<reference evidence="5 6" key="1">
    <citation type="submission" date="2019-11" db="EMBL/GenBank/DDBJ databases">
        <title>Escherichia alba sp. nov. isolated from the gut of plastic-eating superworms Zophobas atratus.</title>
        <authorList>
            <person name="Yang Y."/>
        </authorList>
    </citation>
    <scope>NUCLEOTIDE SEQUENCE [LARGE SCALE GENOMIC DNA]</scope>
    <source>
        <strain evidence="6">BIT-B35</strain>
    </source>
</reference>
<dbReference type="GO" id="GO:0003700">
    <property type="term" value="F:DNA-binding transcription factor activity"/>
    <property type="evidence" value="ECO:0007669"/>
    <property type="project" value="InterPro"/>
</dbReference>
<evidence type="ECO:0000256" key="1">
    <source>
        <dbReference type="ARBA" id="ARBA00023015"/>
    </source>
</evidence>
<name>A0A6L6IF67_9ENTR</name>
<dbReference type="AlphaFoldDB" id="A0A6L6IF67"/>
<dbReference type="SMART" id="SM00345">
    <property type="entry name" value="HTH_GNTR"/>
    <property type="match status" value="1"/>
</dbReference>
<dbReference type="InterPro" id="IPR036388">
    <property type="entry name" value="WH-like_DNA-bd_sf"/>
</dbReference>
<evidence type="ECO:0000256" key="3">
    <source>
        <dbReference type="ARBA" id="ARBA00023163"/>
    </source>
</evidence>
<dbReference type="InterPro" id="IPR036390">
    <property type="entry name" value="WH_DNA-bd_sf"/>
</dbReference>
<evidence type="ECO:0000259" key="4">
    <source>
        <dbReference type="PROSITE" id="PS50949"/>
    </source>
</evidence>
<dbReference type="RefSeq" id="WP_155106942.1">
    <property type="nucleotide sequence ID" value="NZ_WMJZ01000003.1"/>
</dbReference>
<dbReference type="GO" id="GO:0045892">
    <property type="term" value="P:negative regulation of DNA-templated transcription"/>
    <property type="evidence" value="ECO:0007669"/>
    <property type="project" value="TreeGrafter"/>
</dbReference>
<dbReference type="CDD" id="cd07377">
    <property type="entry name" value="WHTH_GntR"/>
    <property type="match status" value="1"/>
</dbReference>
<dbReference type="Gene3D" id="1.10.10.10">
    <property type="entry name" value="Winged helix-like DNA-binding domain superfamily/Winged helix DNA-binding domain"/>
    <property type="match status" value="1"/>
</dbReference>
<dbReference type="PRINTS" id="PR00035">
    <property type="entry name" value="HTHGNTR"/>
</dbReference>
<evidence type="ECO:0000313" key="5">
    <source>
        <dbReference type="EMBL" id="MTH45259.1"/>
    </source>
</evidence>
<dbReference type="Pfam" id="PF00392">
    <property type="entry name" value="GntR"/>
    <property type="match status" value="1"/>
</dbReference>
<dbReference type="Gene3D" id="3.40.1410.10">
    <property type="entry name" value="Chorismate lyase-like"/>
    <property type="match status" value="1"/>
</dbReference>
<dbReference type="Proteomes" id="UP000477739">
    <property type="component" value="Unassembled WGS sequence"/>
</dbReference>
<dbReference type="Pfam" id="PF07702">
    <property type="entry name" value="UTRA"/>
    <property type="match status" value="1"/>
</dbReference>
<dbReference type="InterPro" id="IPR000524">
    <property type="entry name" value="Tscrpt_reg_HTH_GntR"/>
</dbReference>
<comment type="caution">
    <text evidence="5">The sequence shown here is derived from an EMBL/GenBank/DDBJ whole genome shotgun (WGS) entry which is preliminary data.</text>
</comment>
<dbReference type="SUPFAM" id="SSF64288">
    <property type="entry name" value="Chorismate lyase-like"/>
    <property type="match status" value="1"/>
</dbReference>
<dbReference type="InterPro" id="IPR028978">
    <property type="entry name" value="Chorismate_lyase_/UTRA_dom_sf"/>
</dbReference>
<keyword evidence="2" id="KW-0238">DNA-binding</keyword>
<protein>
    <submittedName>
        <fullName evidence="5">UTRA domain-containing protein</fullName>
    </submittedName>
</protein>
<dbReference type="PANTHER" id="PTHR44846:SF1">
    <property type="entry name" value="MANNOSYL-D-GLYCERATE TRANSPORT_METABOLISM SYSTEM REPRESSOR MNGR-RELATED"/>
    <property type="match status" value="1"/>
</dbReference>
<accession>A0A6L6IF67</accession>
<keyword evidence="3" id="KW-0804">Transcription</keyword>
<dbReference type="PANTHER" id="PTHR44846">
    <property type="entry name" value="MANNOSYL-D-GLYCERATE TRANSPORT/METABOLISM SYSTEM REPRESSOR MNGR-RELATED"/>
    <property type="match status" value="1"/>
</dbReference>
<feature type="domain" description="HTH gntR-type" evidence="4">
    <location>
        <begin position="5"/>
        <end position="73"/>
    </location>
</feature>
<keyword evidence="1" id="KW-0805">Transcription regulation</keyword>
<evidence type="ECO:0000313" key="6">
    <source>
        <dbReference type="Proteomes" id="UP000477739"/>
    </source>
</evidence>
<dbReference type="PROSITE" id="PS50949">
    <property type="entry name" value="HTH_GNTR"/>
    <property type="match status" value="1"/>
</dbReference>
<organism evidence="5 6">
    <name type="scientific">Intestinirhabdus alba</name>
    <dbReference type="NCBI Taxonomy" id="2899544"/>
    <lineage>
        <taxon>Bacteria</taxon>
        <taxon>Pseudomonadati</taxon>
        <taxon>Pseudomonadota</taxon>
        <taxon>Gammaproteobacteria</taxon>
        <taxon>Enterobacterales</taxon>
        <taxon>Enterobacteriaceae</taxon>
        <taxon>Intestinirhabdus</taxon>
    </lineage>
</organism>
<keyword evidence="6" id="KW-1185">Reference proteome</keyword>